<gene>
    <name evidence="4" type="ORF">ATN00_17290</name>
</gene>
<dbReference type="Proteomes" id="UP000056968">
    <property type="component" value="Chromosome"/>
</dbReference>
<dbReference type="Gene3D" id="3.40.630.30">
    <property type="match status" value="1"/>
</dbReference>
<dbReference type="InterPro" id="IPR016181">
    <property type="entry name" value="Acyl_CoA_acyltransferase"/>
</dbReference>
<evidence type="ECO:0000259" key="3">
    <source>
        <dbReference type="PROSITE" id="PS51186"/>
    </source>
</evidence>
<reference evidence="4 5" key="1">
    <citation type="submission" date="2015-11" db="EMBL/GenBank/DDBJ databases">
        <title>A Two-component Flavoprotein Monooxygenase System MeaXY Responsible for para-Hydroxylation of 2-Methyl-6-ethylaniline and 2,6-Diethylaniline in Sphingobium baderi DE-13.</title>
        <authorList>
            <person name="Cheng M."/>
            <person name="Meng Q."/>
            <person name="Yang Y."/>
            <person name="Chu C."/>
            <person name="Yan X."/>
            <person name="He J."/>
            <person name="Li S."/>
        </authorList>
    </citation>
    <scope>NUCLEOTIDE SEQUENCE [LARGE SCALE GENOMIC DNA]</scope>
    <source>
        <strain evidence="4 5">DE-13</strain>
    </source>
</reference>
<proteinExistence type="predicted"/>
<dbReference type="STRING" id="1332080.ATN00_17290"/>
<protein>
    <submittedName>
        <fullName evidence="4">GCN5 family acetyltransferase</fullName>
    </submittedName>
</protein>
<dbReference type="SUPFAM" id="SSF55729">
    <property type="entry name" value="Acyl-CoA N-acyltransferases (Nat)"/>
    <property type="match status" value="1"/>
</dbReference>
<accession>A0A0S3F2J4</accession>
<keyword evidence="1 4" id="KW-0808">Transferase</keyword>
<dbReference type="PANTHER" id="PTHR43877">
    <property type="entry name" value="AMINOALKYLPHOSPHONATE N-ACETYLTRANSFERASE-RELATED-RELATED"/>
    <property type="match status" value="1"/>
</dbReference>
<evidence type="ECO:0000313" key="5">
    <source>
        <dbReference type="Proteomes" id="UP000056968"/>
    </source>
</evidence>
<dbReference type="Pfam" id="PF00583">
    <property type="entry name" value="Acetyltransf_1"/>
    <property type="match status" value="1"/>
</dbReference>
<organism evidence="4 5">
    <name type="scientific">Sphingobium baderi</name>
    <dbReference type="NCBI Taxonomy" id="1332080"/>
    <lineage>
        <taxon>Bacteria</taxon>
        <taxon>Pseudomonadati</taxon>
        <taxon>Pseudomonadota</taxon>
        <taxon>Alphaproteobacteria</taxon>
        <taxon>Sphingomonadales</taxon>
        <taxon>Sphingomonadaceae</taxon>
        <taxon>Sphingobium</taxon>
    </lineage>
</organism>
<dbReference type="InterPro" id="IPR050832">
    <property type="entry name" value="Bact_Acetyltransf"/>
</dbReference>
<dbReference type="RefSeq" id="WP_062066920.1">
    <property type="nucleotide sequence ID" value="NZ_CP013264.1"/>
</dbReference>
<evidence type="ECO:0000256" key="2">
    <source>
        <dbReference type="ARBA" id="ARBA00023315"/>
    </source>
</evidence>
<dbReference type="OrthoDB" id="119501at2"/>
<keyword evidence="2" id="KW-0012">Acyltransferase</keyword>
<dbReference type="PANTHER" id="PTHR43877:SF2">
    <property type="entry name" value="AMINOALKYLPHOSPHONATE N-ACETYLTRANSFERASE-RELATED"/>
    <property type="match status" value="1"/>
</dbReference>
<dbReference type="KEGG" id="sbd:ATN00_17290"/>
<dbReference type="InterPro" id="IPR000182">
    <property type="entry name" value="GNAT_dom"/>
</dbReference>
<dbReference type="GO" id="GO:0016747">
    <property type="term" value="F:acyltransferase activity, transferring groups other than amino-acyl groups"/>
    <property type="evidence" value="ECO:0007669"/>
    <property type="project" value="InterPro"/>
</dbReference>
<feature type="domain" description="N-acetyltransferase" evidence="3">
    <location>
        <begin position="1"/>
        <end position="165"/>
    </location>
</feature>
<sequence length="174" mass="19023">MRIRAATIADLPALHPVIERAYRGDVARMGWTWESDLLSGARTDLAALTVIVEDPAQRLLIALDDDAASPIGCVNITDRGGGLSYLGLLCIDPRLQAGGLGRQLIAAAENHAVHLFGATAMEMTVIDSRHELISWYERRGYRLTGEKRPFPIPLDPPYRMVVLAKALAARRNLG</sequence>
<dbReference type="AlphaFoldDB" id="A0A0S3F2J4"/>
<name>A0A0S3F2J4_9SPHN</name>
<keyword evidence="5" id="KW-1185">Reference proteome</keyword>
<dbReference type="EMBL" id="CP013264">
    <property type="protein sequence ID" value="ALR21789.1"/>
    <property type="molecule type" value="Genomic_DNA"/>
</dbReference>
<evidence type="ECO:0000313" key="4">
    <source>
        <dbReference type="EMBL" id="ALR21789.1"/>
    </source>
</evidence>
<evidence type="ECO:0000256" key="1">
    <source>
        <dbReference type="ARBA" id="ARBA00022679"/>
    </source>
</evidence>
<dbReference type="PROSITE" id="PS51186">
    <property type="entry name" value="GNAT"/>
    <property type="match status" value="1"/>
</dbReference>